<dbReference type="PROSITE" id="PS51257">
    <property type="entry name" value="PROKAR_LIPOPROTEIN"/>
    <property type="match status" value="1"/>
</dbReference>
<evidence type="ECO:0000256" key="2">
    <source>
        <dbReference type="SAM" id="SignalP"/>
    </source>
</evidence>
<sequence length="150" mass="16046">MSPPPARGPALAALLAVTLGGCAGPTVTTDQYRGKVVQTAKAMSSIIVTAQRAARLDLQGRMLHTVTDTVVSDSEQDASSVQTTIESRQPPQDESADALWRRIDAPVRDTTRLLTELRIAVRRNDRTAQQAAADALSAPLDAFRPLSQVD</sequence>
<dbReference type="EMBL" id="CP113836">
    <property type="protein sequence ID" value="WAL68980.1"/>
    <property type="molecule type" value="Genomic_DNA"/>
</dbReference>
<name>A0ABY7B9E6_9PSEU</name>
<accession>A0ABY7B9E6</accession>
<organism evidence="3 4">
    <name type="scientific">Amycolatopsis cynarae</name>
    <dbReference type="NCBI Taxonomy" id="2995223"/>
    <lineage>
        <taxon>Bacteria</taxon>
        <taxon>Bacillati</taxon>
        <taxon>Actinomycetota</taxon>
        <taxon>Actinomycetes</taxon>
        <taxon>Pseudonocardiales</taxon>
        <taxon>Pseudonocardiaceae</taxon>
        <taxon>Amycolatopsis</taxon>
    </lineage>
</organism>
<reference evidence="3" key="1">
    <citation type="submission" date="2022-11" db="EMBL/GenBank/DDBJ databases">
        <authorList>
            <person name="Mo P."/>
        </authorList>
    </citation>
    <scope>NUCLEOTIDE SEQUENCE</scope>
    <source>
        <strain evidence="3">HUAS 11-8</strain>
    </source>
</reference>
<evidence type="ECO:0000256" key="1">
    <source>
        <dbReference type="SAM" id="MobiDB-lite"/>
    </source>
</evidence>
<evidence type="ECO:0000313" key="4">
    <source>
        <dbReference type="Proteomes" id="UP001163203"/>
    </source>
</evidence>
<protein>
    <submittedName>
        <fullName evidence="3">Uncharacterized protein</fullName>
    </submittedName>
</protein>
<dbReference type="RefSeq" id="WP_268759069.1">
    <property type="nucleotide sequence ID" value="NZ_CP113836.1"/>
</dbReference>
<proteinExistence type="predicted"/>
<dbReference type="Proteomes" id="UP001163203">
    <property type="component" value="Chromosome"/>
</dbReference>
<feature type="chain" id="PRO_5046722576" evidence="2">
    <location>
        <begin position="24"/>
        <end position="150"/>
    </location>
</feature>
<gene>
    <name evidence="3" type="ORF">ORV05_14800</name>
</gene>
<evidence type="ECO:0000313" key="3">
    <source>
        <dbReference type="EMBL" id="WAL68980.1"/>
    </source>
</evidence>
<keyword evidence="2" id="KW-0732">Signal</keyword>
<feature type="compositionally biased region" description="Polar residues" evidence="1">
    <location>
        <begin position="69"/>
        <end position="92"/>
    </location>
</feature>
<feature type="region of interest" description="Disordered" evidence="1">
    <location>
        <begin position="69"/>
        <end position="97"/>
    </location>
</feature>
<keyword evidence="4" id="KW-1185">Reference proteome</keyword>
<feature type="signal peptide" evidence="2">
    <location>
        <begin position="1"/>
        <end position="23"/>
    </location>
</feature>